<protein>
    <submittedName>
        <fullName evidence="2">NAD(P)H-dependent oxidoreductase</fullName>
    </submittedName>
</protein>
<keyword evidence="3" id="KW-1185">Reference proteome</keyword>
<dbReference type="GO" id="GO:0010181">
    <property type="term" value="F:FMN binding"/>
    <property type="evidence" value="ECO:0007669"/>
    <property type="project" value="TreeGrafter"/>
</dbReference>
<dbReference type="InterPro" id="IPR005025">
    <property type="entry name" value="FMN_Rdtase-like_dom"/>
</dbReference>
<dbReference type="Pfam" id="PF03358">
    <property type="entry name" value="FMN_red"/>
    <property type="match status" value="1"/>
</dbReference>
<evidence type="ECO:0000313" key="2">
    <source>
        <dbReference type="EMBL" id="KAA9325700.1"/>
    </source>
</evidence>
<dbReference type="GO" id="GO:0016491">
    <property type="term" value="F:oxidoreductase activity"/>
    <property type="evidence" value="ECO:0007669"/>
    <property type="project" value="InterPro"/>
</dbReference>
<organism evidence="2 3">
    <name type="scientific">Adhaeribacter soli</name>
    <dbReference type="NCBI Taxonomy" id="2607655"/>
    <lineage>
        <taxon>Bacteria</taxon>
        <taxon>Pseudomonadati</taxon>
        <taxon>Bacteroidota</taxon>
        <taxon>Cytophagia</taxon>
        <taxon>Cytophagales</taxon>
        <taxon>Hymenobacteraceae</taxon>
        <taxon>Adhaeribacter</taxon>
    </lineage>
</organism>
<dbReference type="InterPro" id="IPR029039">
    <property type="entry name" value="Flavoprotein-like_sf"/>
</dbReference>
<name>A0A5N1IQF5_9BACT</name>
<dbReference type="RefSeq" id="WP_150905409.1">
    <property type="nucleotide sequence ID" value="NZ_VTWT01000011.1"/>
</dbReference>
<reference evidence="2 3" key="1">
    <citation type="submission" date="2019-09" db="EMBL/GenBank/DDBJ databases">
        <title>Genome sequence of Adhaeribacter sp. M2.</title>
        <authorList>
            <person name="Srinivasan S."/>
        </authorList>
    </citation>
    <scope>NUCLEOTIDE SEQUENCE [LARGE SCALE GENOMIC DNA]</scope>
    <source>
        <strain evidence="2 3">M2</strain>
    </source>
</reference>
<dbReference type="Proteomes" id="UP000326570">
    <property type="component" value="Unassembled WGS sequence"/>
</dbReference>
<accession>A0A5N1IQF5</accession>
<dbReference type="AlphaFoldDB" id="A0A5N1IQF5"/>
<dbReference type="Gene3D" id="3.40.50.360">
    <property type="match status" value="1"/>
</dbReference>
<feature type="domain" description="NADPH-dependent FMN reductase-like" evidence="1">
    <location>
        <begin position="15"/>
        <end position="162"/>
    </location>
</feature>
<evidence type="ECO:0000259" key="1">
    <source>
        <dbReference type="Pfam" id="PF03358"/>
    </source>
</evidence>
<evidence type="ECO:0000313" key="3">
    <source>
        <dbReference type="Proteomes" id="UP000326570"/>
    </source>
</evidence>
<dbReference type="EMBL" id="VTWT01000011">
    <property type="protein sequence ID" value="KAA9325700.1"/>
    <property type="molecule type" value="Genomic_DNA"/>
</dbReference>
<dbReference type="GO" id="GO:0005829">
    <property type="term" value="C:cytosol"/>
    <property type="evidence" value="ECO:0007669"/>
    <property type="project" value="TreeGrafter"/>
</dbReference>
<dbReference type="InterPro" id="IPR050712">
    <property type="entry name" value="NAD(P)H-dep_reductase"/>
</dbReference>
<proteinExistence type="predicted"/>
<sequence>MNEQLKNKEQGQTSFLVFSASLRTDSFNTKLAKLAVQVIEKHGGKVDFADMREFDCPTFNQDLEVNDYHPEGAIAFRERILANDAFIISSPEYNASMPGCLKNMIDWVSRFRPQPFHQHHALLMSASPSMAGGNRGLWSLRIPLEHLGTRVYPDMFSLASAHQAFDEQGNIKDPALAKRFEDNLVAFMDQVEASKHYPCMKKAWVEFLGEKLTKETERVE</sequence>
<gene>
    <name evidence="2" type="ORF">F0P94_17355</name>
</gene>
<dbReference type="SUPFAM" id="SSF52218">
    <property type="entry name" value="Flavoproteins"/>
    <property type="match status" value="1"/>
</dbReference>
<comment type="caution">
    <text evidence="2">The sequence shown here is derived from an EMBL/GenBank/DDBJ whole genome shotgun (WGS) entry which is preliminary data.</text>
</comment>
<dbReference type="PANTHER" id="PTHR30543:SF21">
    <property type="entry name" value="NAD(P)H-DEPENDENT FMN REDUCTASE LOT6"/>
    <property type="match status" value="1"/>
</dbReference>
<dbReference type="PANTHER" id="PTHR30543">
    <property type="entry name" value="CHROMATE REDUCTASE"/>
    <property type="match status" value="1"/>
</dbReference>